<dbReference type="SFLD" id="SFLDF00027">
    <property type="entry name" value="p-type_atpase"/>
    <property type="match status" value="1"/>
</dbReference>
<protein>
    <recommendedName>
        <fullName evidence="21">Copper-transporting ATPase 2</fullName>
        <ecNumber evidence="4">7.2.2.8</ecNumber>
    </recommendedName>
    <alternativeName>
        <fullName evidence="22">Copper pump 2</fullName>
    </alternativeName>
</protein>
<keyword evidence="5" id="KW-0813">Transport</keyword>
<evidence type="ECO:0000259" key="26">
    <source>
        <dbReference type="PROSITE" id="PS50846"/>
    </source>
</evidence>
<evidence type="ECO:0000256" key="24">
    <source>
        <dbReference type="SAM" id="Phobius"/>
    </source>
</evidence>
<dbReference type="Gene3D" id="2.70.150.10">
    <property type="entry name" value="Calcium-transporting ATPase, cytoplasmic transduction domain A"/>
    <property type="match status" value="1"/>
</dbReference>
<dbReference type="EC" id="7.2.2.8" evidence="4"/>
<feature type="transmembrane region" description="Helical" evidence="24">
    <location>
        <begin position="127"/>
        <end position="145"/>
    </location>
</feature>
<evidence type="ECO:0000256" key="10">
    <source>
        <dbReference type="ARBA" id="ARBA00022753"/>
    </source>
</evidence>
<feature type="region of interest" description="Disordered" evidence="23">
    <location>
        <begin position="1552"/>
        <end position="1611"/>
    </location>
</feature>
<evidence type="ECO:0000256" key="12">
    <source>
        <dbReference type="ARBA" id="ARBA00022840"/>
    </source>
</evidence>
<dbReference type="PROSITE" id="PS00237">
    <property type="entry name" value="G_PROTEIN_RECEP_F1_1"/>
    <property type="match status" value="1"/>
</dbReference>
<feature type="transmembrane region" description="Helical" evidence="24">
    <location>
        <begin position="42"/>
        <end position="70"/>
    </location>
</feature>
<sequence>MSVQKNWVALLISLVIIITVTGNILVIMAVSLERKLQNATNYFLRSLAFTDMLLGILVMPVAMVTILYGYTWPLPSALCPVWIYLDVLFSTASIMHLCTISLDRYIAIRNPIHHSRSNSLTRARVKIMAAWTISVIISMPVPVLGLHDHSKVFRNETCQLTDNNFVLIGSFVAFFIPLIIMVVTYVLTVSALQSEATLCLDQLIVRPKWSSTVGLLPRGSLTSERLFSRSSLCRHGDGSARGSGRRTMQSISNEQKASKVLGVVFLLFVIMWCPFFVTNVMAVVCGSACDEDLVGGLMNVFVWVGYLSSAVNPFIYTLFNKTYRAAFARYMRCRYREERRPLQLILVNTIPPLALSSSLREGRGEDFSRKDKSKSAHAQNKQERDEVGNGGPPEACIAQNHAFDNLAYEQGSPNELKPSLSVVEESEVKMKVEGMTCLSCVRSIEEQIGSLGGVFEVRVSLSDKEVSVRFNPAAVTPEILREHIEDMGFDASIQRRPSGTCVSHASDWSEVTLGVEGMHCGSCVKNITSTLSGIIRIEGMTCSSCVQTIEGLMSKRAGVRSINVYLQEKKGIITYDSSVTHSEDLREAIEDMGFEACLEQDASICQTSSGAKQLNLQTCVQTAKSPHSTITGNPSGSEERQTHKCCVQVTGMTCASCVATIERNLLKHKGIKSVLVALMAGKTEVKYDPALLDPSRVVQLICDLGFGASLMDENTVQDGILDLYVTGMTCASCVHNIQSKLLRTEGILEASVALATNKAHVKFDPDLIGSRDIVRIIEGLGFGVSLIKNEGLWKNNMLDHQEEIRQQMQCKLWKHSFLFSLVFGIPVMGLMIYMMVMDSQHKEHGGSMPADQNILPGLSIMNLAFFLLCTPVQFLGGRYFYIQAYRSLRHGVANMDVLIVLATTIAYVYSCVVLLVAMIEGAKLSPLTFFDTPPMLFVFIALGRWLEHVAKSKTSEALAKLMSLQATDATIVSMGPDNTIIREEQVSVDLVQRGDVVKVAPGGKFPVDGKVIEGTSMADESLITGEPMPVIKRAGSYVIAGSINAHGALLVKATHVGSETTLSQIVKLVEEAQTSKAPIQQLADKLSGYFVPFIVVTSVLTLVAWLIIGFVDFNIVAQYFPGYDPNISRTDVIIRFAFQASITVLSIACPCSLGLATPTAVMVGTGVQAVMFDKTGTITNGVPQVTRVLVLWDRARLPLRKVLAVVGTAEASSEHPLGTAVAKHCKEELGSETLGYCYDFQAVPGCGISCKVSNIEDLLQNNPETHESHGAKRTSASLLTLHGATTDESSLLEETETGSDCPSYSVLIGNRSWMKRNGLEVTADVDDAMSSHETKGQTAILVAIDGVMCAMLAIADTVKTESALAVRTLSSMGIEVFMITGDNRRTARAIATQVGIRTVFAEVLPSHKVAKVQELQERGLKVAMVGDGVNDSPALAQADLGIAIGTGTDVAIEAADIVLIRNDLLDVVASIELSKKTVRRIRINFVFALIYNLLGIPIAAGVFMPVGLVLQPWMGSAAMAASSVSVVLSSLLLRLYKKTSVDEYEGRAQGHKLSLSPSQVSTHVGMETQRCSPRSFRRGRDRKRWRLSGSDSSSLNSNSSHPSPAQAYSTAHYSRLDSHVSERNFIV</sequence>
<dbReference type="InterPro" id="IPR008250">
    <property type="entry name" value="ATPase_P-typ_transduc_dom_A_sf"/>
</dbReference>
<evidence type="ECO:0000256" key="23">
    <source>
        <dbReference type="SAM" id="MobiDB-lite"/>
    </source>
</evidence>
<keyword evidence="13" id="KW-0460">Magnesium</keyword>
<dbReference type="FunFam" id="3.40.1110.10:FF:000015">
    <property type="entry name" value="ATPase copper transporting beta"/>
    <property type="match status" value="1"/>
</dbReference>
<evidence type="ECO:0000256" key="18">
    <source>
        <dbReference type="ARBA" id="ARBA00023136"/>
    </source>
</evidence>
<dbReference type="EMBL" id="SOYY01000013">
    <property type="protein sequence ID" value="KAA0713440.1"/>
    <property type="molecule type" value="Genomic_DNA"/>
</dbReference>
<feature type="transmembrane region" description="Helical" evidence="24">
    <location>
        <begin position="6"/>
        <end position="30"/>
    </location>
</feature>
<comment type="catalytic activity">
    <reaction evidence="19">
        <text>Cu(+)(in) + ATP + H2O = Cu(+)(out) + ADP + phosphate + H(+)</text>
        <dbReference type="Rhea" id="RHEA:25792"/>
        <dbReference type="ChEBI" id="CHEBI:15377"/>
        <dbReference type="ChEBI" id="CHEBI:15378"/>
        <dbReference type="ChEBI" id="CHEBI:30616"/>
        <dbReference type="ChEBI" id="CHEBI:43474"/>
        <dbReference type="ChEBI" id="CHEBI:49552"/>
        <dbReference type="ChEBI" id="CHEBI:456216"/>
        <dbReference type="EC" id="7.2.2.8"/>
    </reaction>
</comment>
<dbReference type="InterPro" id="IPR044492">
    <property type="entry name" value="P_typ_ATPase_HD_dom"/>
</dbReference>
<evidence type="ECO:0000256" key="6">
    <source>
        <dbReference type="ARBA" id="ARBA00022692"/>
    </source>
</evidence>
<keyword evidence="7" id="KW-0479">Metal-binding</keyword>
<comment type="similarity">
    <text evidence="3">Belongs to the cation transport ATPase (P-type) (TC 3.A.3) family. Type IB subfamily.</text>
</comment>
<dbReference type="InterPro" id="IPR000276">
    <property type="entry name" value="GPCR_Rhodpsn"/>
</dbReference>
<dbReference type="Gene3D" id="3.40.1110.10">
    <property type="entry name" value="Calcium-transporting ATPase, cytoplasmic domain N"/>
    <property type="match status" value="1"/>
</dbReference>
<evidence type="ECO:0000256" key="15">
    <source>
        <dbReference type="ARBA" id="ARBA00022989"/>
    </source>
</evidence>
<feature type="transmembrane region" description="Helical" evidence="24">
    <location>
        <begin position="1513"/>
        <end position="1533"/>
    </location>
</feature>
<comment type="subunit">
    <text evidence="20">Monomer. Interacts with COMMD1/MURR1. Interacts with DCTN4, in a copper-dependent manner. Interacts with ATOX1. Interacts (via C-terminus) with ZBTB16/PLZF.</text>
</comment>
<dbReference type="SUPFAM" id="SSF56784">
    <property type="entry name" value="HAD-like"/>
    <property type="match status" value="1"/>
</dbReference>
<dbReference type="GO" id="GO:0055070">
    <property type="term" value="P:copper ion homeostasis"/>
    <property type="evidence" value="ECO:0007669"/>
    <property type="project" value="TreeGrafter"/>
</dbReference>
<proteinExistence type="inferred from homology"/>
<dbReference type="GO" id="GO:0032588">
    <property type="term" value="C:trans-Golgi network membrane"/>
    <property type="evidence" value="ECO:0007669"/>
    <property type="project" value="UniProtKB-ARBA"/>
</dbReference>
<evidence type="ECO:0000256" key="8">
    <source>
        <dbReference type="ARBA" id="ARBA00022737"/>
    </source>
</evidence>
<dbReference type="FunFam" id="3.40.50.1000:FF:000092">
    <property type="entry name" value="copper-transporting ATPase 1 isoform X2"/>
    <property type="match status" value="1"/>
</dbReference>
<dbReference type="InterPro" id="IPR006121">
    <property type="entry name" value="HMA_dom"/>
</dbReference>
<reference evidence="27 28" key="1">
    <citation type="journal article" date="2019" name="Mol. Ecol. Resour.">
        <title>Chromosome-level genome assembly of Triplophysa tibetana, a fish adapted to the harsh high-altitude environment of the Tibetan Plateau.</title>
        <authorList>
            <person name="Yang X."/>
            <person name="Liu H."/>
            <person name="Ma Z."/>
            <person name="Zou Y."/>
            <person name="Zou M."/>
            <person name="Mao Y."/>
            <person name="Li X."/>
            <person name="Wang H."/>
            <person name="Chen T."/>
            <person name="Wang W."/>
            <person name="Yang R."/>
        </authorList>
    </citation>
    <scope>NUCLEOTIDE SEQUENCE [LARGE SCALE GENOMIC DNA]</scope>
    <source>
        <strain evidence="27">TTIB1903HZAU</strain>
        <tissue evidence="27">Muscle</tissue>
    </source>
</reference>
<comment type="subcellular location">
    <subcellularLocation>
        <location evidence="1">Golgi apparatus</location>
        <location evidence="1">trans-Golgi network membrane</location>
        <topology evidence="1">Multi-pass membrane protein</topology>
    </subcellularLocation>
    <subcellularLocation>
        <location evidence="2">Late endosome</location>
    </subcellularLocation>
</comment>
<dbReference type="GO" id="GO:0046688">
    <property type="term" value="P:response to copper ion"/>
    <property type="evidence" value="ECO:0007669"/>
    <property type="project" value="UniProtKB-ARBA"/>
</dbReference>
<evidence type="ECO:0000256" key="7">
    <source>
        <dbReference type="ARBA" id="ARBA00022723"/>
    </source>
</evidence>
<evidence type="ECO:0000256" key="13">
    <source>
        <dbReference type="ARBA" id="ARBA00022842"/>
    </source>
</evidence>
<evidence type="ECO:0000256" key="16">
    <source>
        <dbReference type="ARBA" id="ARBA00023008"/>
    </source>
</evidence>
<dbReference type="FunFam" id="3.40.50.1000:FF:000144">
    <property type="entry name" value="copper-transporting ATPase 1 isoform X2"/>
    <property type="match status" value="1"/>
</dbReference>
<dbReference type="PROSITE" id="PS50846">
    <property type="entry name" value="HMA_2"/>
    <property type="match status" value="4"/>
</dbReference>
<keyword evidence="9" id="KW-0547">Nucleotide-binding</keyword>
<dbReference type="Proteomes" id="UP000324632">
    <property type="component" value="Chromosome 13"/>
</dbReference>
<evidence type="ECO:0000313" key="27">
    <source>
        <dbReference type="EMBL" id="KAA0713440.1"/>
    </source>
</evidence>
<dbReference type="SUPFAM" id="SSF81665">
    <property type="entry name" value="Calcium ATPase, transmembrane domain M"/>
    <property type="match status" value="1"/>
</dbReference>
<dbReference type="GO" id="GO:0005770">
    <property type="term" value="C:late endosome"/>
    <property type="evidence" value="ECO:0007669"/>
    <property type="project" value="UniProtKB-SubCell"/>
</dbReference>
<keyword evidence="28" id="KW-1185">Reference proteome</keyword>
<dbReference type="FunFam" id="1.20.1110.10:FF:000022">
    <property type="entry name" value="copper-transporting ATPase 1 isoform X2"/>
    <property type="match status" value="1"/>
</dbReference>
<feature type="compositionally biased region" description="Basic residues" evidence="23">
    <location>
        <begin position="1575"/>
        <end position="1586"/>
    </location>
</feature>
<feature type="transmembrane region" description="Helical" evidence="24">
    <location>
        <begin position="897"/>
        <end position="919"/>
    </location>
</feature>
<dbReference type="SUPFAM" id="SSF55008">
    <property type="entry name" value="HMA, heavy metal-associated domain"/>
    <property type="match status" value="5"/>
</dbReference>
<dbReference type="Gene3D" id="3.30.70.100">
    <property type="match status" value="5"/>
</dbReference>
<dbReference type="PROSITE" id="PS00154">
    <property type="entry name" value="ATPASE_E1_E2"/>
    <property type="match status" value="1"/>
</dbReference>
<feature type="domain" description="HMA" evidence="26">
    <location>
        <begin position="719"/>
        <end position="785"/>
    </location>
</feature>
<feature type="domain" description="G-protein coupled receptors family 1 profile" evidence="25">
    <location>
        <begin position="22"/>
        <end position="316"/>
    </location>
</feature>
<dbReference type="Pfam" id="PF00122">
    <property type="entry name" value="E1-E2_ATPase"/>
    <property type="match status" value="1"/>
</dbReference>
<feature type="transmembrane region" description="Helical" evidence="24">
    <location>
        <begin position="925"/>
        <end position="946"/>
    </location>
</feature>
<dbReference type="Gene3D" id="1.20.1070.10">
    <property type="entry name" value="Rhodopsin 7-helix transmembrane proteins"/>
    <property type="match status" value="1"/>
</dbReference>
<evidence type="ECO:0000256" key="14">
    <source>
        <dbReference type="ARBA" id="ARBA00022967"/>
    </source>
</evidence>
<dbReference type="InterPro" id="IPR017452">
    <property type="entry name" value="GPCR_Rhodpsn_7TM"/>
</dbReference>
<evidence type="ECO:0000256" key="5">
    <source>
        <dbReference type="ARBA" id="ARBA00022448"/>
    </source>
</evidence>
<dbReference type="PROSITE" id="PS50262">
    <property type="entry name" value="G_PROTEIN_RECEP_F1_2"/>
    <property type="match status" value="1"/>
</dbReference>
<evidence type="ECO:0000256" key="2">
    <source>
        <dbReference type="ARBA" id="ARBA00004603"/>
    </source>
</evidence>
<organism evidence="27 28">
    <name type="scientific">Triplophysa tibetana</name>
    <dbReference type="NCBI Taxonomy" id="1572043"/>
    <lineage>
        <taxon>Eukaryota</taxon>
        <taxon>Metazoa</taxon>
        <taxon>Chordata</taxon>
        <taxon>Craniata</taxon>
        <taxon>Vertebrata</taxon>
        <taxon>Euteleostomi</taxon>
        <taxon>Actinopterygii</taxon>
        <taxon>Neopterygii</taxon>
        <taxon>Teleostei</taxon>
        <taxon>Ostariophysi</taxon>
        <taxon>Cypriniformes</taxon>
        <taxon>Nemacheilidae</taxon>
        <taxon>Triplophysa</taxon>
    </lineage>
</organism>
<dbReference type="CDD" id="cd02094">
    <property type="entry name" value="P-type_ATPase_Cu-like"/>
    <property type="match status" value="1"/>
</dbReference>
<keyword evidence="11" id="KW-0187">Copper transport</keyword>
<name>A0A5A9NUJ8_9TELE</name>
<keyword evidence="17" id="KW-0406">Ion transport</keyword>
<evidence type="ECO:0000256" key="1">
    <source>
        <dbReference type="ARBA" id="ARBA00004166"/>
    </source>
</evidence>
<evidence type="ECO:0000256" key="17">
    <source>
        <dbReference type="ARBA" id="ARBA00023065"/>
    </source>
</evidence>
<keyword evidence="8" id="KW-0677">Repeat</keyword>
<dbReference type="GO" id="GO:0005507">
    <property type="term" value="F:copper ion binding"/>
    <property type="evidence" value="ECO:0007669"/>
    <property type="project" value="InterPro"/>
</dbReference>
<dbReference type="GO" id="GO:0005524">
    <property type="term" value="F:ATP binding"/>
    <property type="evidence" value="ECO:0007669"/>
    <property type="project" value="UniProtKB-KW"/>
</dbReference>
<evidence type="ECO:0000256" key="4">
    <source>
        <dbReference type="ARBA" id="ARBA00012517"/>
    </source>
</evidence>
<feature type="compositionally biased region" description="Low complexity" evidence="23">
    <location>
        <begin position="1587"/>
        <end position="1604"/>
    </location>
</feature>
<dbReference type="InterPro" id="IPR036412">
    <property type="entry name" value="HAD-like_sf"/>
</dbReference>
<dbReference type="Pfam" id="PF00001">
    <property type="entry name" value="7tm_1"/>
    <property type="match status" value="1"/>
</dbReference>
<evidence type="ECO:0000256" key="11">
    <source>
        <dbReference type="ARBA" id="ARBA00022796"/>
    </source>
</evidence>
<keyword evidence="6 24" id="KW-0812">Transmembrane</keyword>
<feature type="transmembrane region" description="Helical" evidence="24">
    <location>
        <begin position="854"/>
        <end position="876"/>
    </location>
</feature>
<keyword evidence="15 24" id="KW-1133">Transmembrane helix</keyword>
<dbReference type="Pfam" id="PF00403">
    <property type="entry name" value="HMA"/>
    <property type="match status" value="4"/>
</dbReference>
<feature type="domain" description="HMA" evidence="26">
    <location>
        <begin position="426"/>
        <end position="492"/>
    </location>
</feature>
<feature type="transmembrane region" description="Helical" evidence="24">
    <location>
        <begin position="815"/>
        <end position="834"/>
    </location>
</feature>
<dbReference type="InterPro" id="IPR023214">
    <property type="entry name" value="HAD_sf"/>
</dbReference>
<feature type="transmembrane region" description="Helical" evidence="24">
    <location>
        <begin position="260"/>
        <end position="284"/>
    </location>
</feature>
<dbReference type="SMART" id="SM01381">
    <property type="entry name" value="7TM_GPCR_Srsx"/>
    <property type="match status" value="1"/>
</dbReference>
<dbReference type="NCBIfam" id="TIGR01494">
    <property type="entry name" value="ATPase_P-type"/>
    <property type="match status" value="1"/>
</dbReference>
<evidence type="ECO:0000256" key="22">
    <source>
        <dbReference type="ARBA" id="ARBA00083608"/>
    </source>
</evidence>
<dbReference type="PRINTS" id="PR00119">
    <property type="entry name" value="CATATPASE"/>
</dbReference>
<dbReference type="CDD" id="cd00371">
    <property type="entry name" value="HMA"/>
    <property type="match status" value="4"/>
</dbReference>
<evidence type="ECO:0000256" key="3">
    <source>
        <dbReference type="ARBA" id="ARBA00006024"/>
    </source>
</evidence>
<dbReference type="InterPro" id="IPR017969">
    <property type="entry name" value="Heavy-metal-associated_CS"/>
</dbReference>
<dbReference type="PROSITE" id="PS01047">
    <property type="entry name" value="HMA_1"/>
    <property type="match status" value="3"/>
</dbReference>
<dbReference type="Gene3D" id="3.40.50.1000">
    <property type="entry name" value="HAD superfamily/HAD-like"/>
    <property type="match status" value="1"/>
</dbReference>
<dbReference type="SUPFAM" id="SSF81321">
    <property type="entry name" value="Family A G protein-coupled receptor-like"/>
    <property type="match status" value="1"/>
</dbReference>
<comment type="caution">
    <text evidence="27">The sequence shown here is derived from an EMBL/GenBank/DDBJ whole genome shotgun (WGS) entry which is preliminary data.</text>
</comment>
<evidence type="ECO:0000256" key="19">
    <source>
        <dbReference type="ARBA" id="ARBA00049289"/>
    </source>
</evidence>
<dbReference type="Gene3D" id="1.20.1110.10">
    <property type="entry name" value="Calcium-transporting ATPase, transmembrane domain"/>
    <property type="match status" value="1"/>
</dbReference>
<dbReference type="GO" id="GO:0004930">
    <property type="term" value="F:G protein-coupled receptor activity"/>
    <property type="evidence" value="ECO:0007669"/>
    <property type="project" value="InterPro"/>
</dbReference>
<dbReference type="FunFam" id="3.30.70.100:FF:000001">
    <property type="entry name" value="ATPase copper transporting beta"/>
    <property type="match status" value="4"/>
</dbReference>
<feature type="transmembrane region" description="Helical" evidence="24">
    <location>
        <begin position="82"/>
        <end position="106"/>
    </location>
</feature>
<gene>
    <name evidence="27" type="ORF">E1301_Tti020076</name>
</gene>
<keyword evidence="12" id="KW-0067">ATP-binding</keyword>
<evidence type="ECO:0000313" key="28">
    <source>
        <dbReference type="Proteomes" id="UP000324632"/>
    </source>
</evidence>
<feature type="compositionally biased region" description="Basic and acidic residues" evidence="23">
    <location>
        <begin position="361"/>
        <end position="387"/>
    </location>
</feature>
<dbReference type="PANTHER" id="PTHR43520:SF30">
    <property type="entry name" value="COPPER-TRANSPORTING ATPASE 2"/>
    <property type="match status" value="1"/>
</dbReference>
<keyword evidence="14" id="KW-1278">Translocase</keyword>
<dbReference type="Pfam" id="PF00702">
    <property type="entry name" value="Hydrolase"/>
    <property type="match status" value="1"/>
</dbReference>
<feature type="transmembrane region" description="Helical" evidence="24">
    <location>
        <begin position="296"/>
        <end position="319"/>
    </location>
</feature>
<feature type="domain" description="HMA" evidence="26">
    <location>
        <begin position="643"/>
        <end position="709"/>
    </location>
</feature>
<keyword evidence="18 24" id="KW-0472">Membrane</keyword>
<feature type="transmembrane region" description="Helical" evidence="24">
    <location>
        <begin position="1133"/>
        <end position="1156"/>
    </location>
</feature>
<keyword evidence="16" id="KW-0186">Copper</keyword>
<dbReference type="GO" id="GO:0016887">
    <property type="term" value="F:ATP hydrolysis activity"/>
    <property type="evidence" value="ECO:0007669"/>
    <property type="project" value="InterPro"/>
</dbReference>
<dbReference type="InterPro" id="IPR036163">
    <property type="entry name" value="HMA_dom_sf"/>
</dbReference>
<dbReference type="PRINTS" id="PR00942">
    <property type="entry name" value="CUATPASEI"/>
</dbReference>
<dbReference type="SFLD" id="SFLDS00003">
    <property type="entry name" value="Haloacid_Dehalogenase"/>
    <property type="match status" value="1"/>
</dbReference>
<dbReference type="GO" id="GO:0140581">
    <property type="term" value="F:P-type monovalent copper transporter activity"/>
    <property type="evidence" value="ECO:0007669"/>
    <property type="project" value="UniProtKB-EC"/>
</dbReference>
<feature type="transmembrane region" description="Helical" evidence="24">
    <location>
        <begin position="165"/>
        <end position="187"/>
    </location>
</feature>
<dbReference type="PANTHER" id="PTHR43520">
    <property type="entry name" value="ATP7, ISOFORM B"/>
    <property type="match status" value="1"/>
</dbReference>
<feature type="domain" description="HMA" evidence="26">
    <location>
        <begin position="531"/>
        <end position="597"/>
    </location>
</feature>
<keyword evidence="10" id="KW-0967">Endosome</keyword>
<dbReference type="NCBIfam" id="TIGR00003">
    <property type="entry name" value="copper ion binding protein"/>
    <property type="match status" value="3"/>
</dbReference>
<evidence type="ECO:0000256" key="21">
    <source>
        <dbReference type="ARBA" id="ARBA00074947"/>
    </source>
</evidence>
<dbReference type="InterPro" id="IPR023299">
    <property type="entry name" value="ATPase_P-typ_cyto_dom_N"/>
</dbReference>
<feature type="region of interest" description="Disordered" evidence="23">
    <location>
        <begin position="361"/>
        <end position="394"/>
    </location>
</feature>
<accession>A0A5A9NUJ8</accession>
<dbReference type="InterPro" id="IPR006122">
    <property type="entry name" value="HMA_Cu_ion-bd"/>
</dbReference>
<dbReference type="InterPro" id="IPR023298">
    <property type="entry name" value="ATPase_P-typ_TM_dom_sf"/>
</dbReference>
<evidence type="ECO:0000259" key="25">
    <source>
        <dbReference type="PROSITE" id="PS50262"/>
    </source>
</evidence>
<dbReference type="FunFam" id="2.70.150.10:FF:000002">
    <property type="entry name" value="Copper-transporting ATPase 1, putative"/>
    <property type="match status" value="1"/>
</dbReference>
<dbReference type="InterPro" id="IPR059000">
    <property type="entry name" value="ATPase_P-type_domA"/>
</dbReference>
<feature type="transmembrane region" description="Helical" evidence="24">
    <location>
        <begin position="1485"/>
        <end position="1507"/>
    </location>
</feature>
<evidence type="ECO:0000256" key="20">
    <source>
        <dbReference type="ARBA" id="ARBA00065683"/>
    </source>
</evidence>
<evidence type="ECO:0000256" key="9">
    <source>
        <dbReference type="ARBA" id="ARBA00022741"/>
    </source>
</evidence>
<feature type="transmembrane region" description="Helical" evidence="24">
    <location>
        <begin position="1089"/>
        <end position="1113"/>
    </location>
</feature>
<dbReference type="GO" id="GO:0043682">
    <property type="term" value="F:P-type divalent copper transporter activity"/>
    <property type="evidence" value="ECO:0007669"/>
    <property type="project" value="TreeGrafter"/>
</dbReference>
<dbReference type="SUPFAM" id="SSF81653">
    <property type="entry name" value="Calcium ATPase, transduction domain A"/>
    <property type="match status" value="1"/>
</dbReference>
<dbReference type="SFLD" id="SFLDG00002">
    <property type="entry name" value="C1.7:_P-type_atpase_like"/>
    <property type="match status" value="1"/>
</dbReference>
<dbReference type="InterPro" id="IPR001757">
    <property type="entry name" value="P_typ_ATPase"/>
</dbReference>
<dbReference type="InterPro" id="IPR018303">
    <property type="entry name" value="ATPase_P-typ_P_site"/>
</dbReference>